<keyword evidence="3" id="KW-1185">Reference proteome</keyword>
<dbReference type="RefSeq" id="XP_070886398.1">
    <property type="nucleotide sequence ID" value="XM_071035548.1"/>
</dbReference>
<evidence type="ECO:0000313" key="2">
    <source>
        <dbReference type="EMBL" id="KAL2867419.1"/>
    </source>
</evidence>
<sequence>MFNVPETLPVRQRSSTAATCISTAEFPSNTNATPHFPRERSSRVSQTDHCLPSHCCRPWSQRDATTPSFAVLSCWRISARRIFPDSEEKKSADGMVGRHWTKRKKLRILRNRRGIGKNGVATPELCAPGIALHCRHRHRHNIRSGELRIMDNVCFSASVLHNNGILYTVLAQLSRDPRFSTGLLRLGSGFASLSPEGPFRPVSDDRKGNPRSKGRRSKVASWVAMGARSSRCAID</sequence>
<protein>
    <submittedName>
        <fullName evidence="2">Uncharacterized protein</fullName>
    </submittedName>
</protein>
<dbReference type="Proteomes" id="UP001610432">
    <property type="component" value="Unassembled WGS sequence"/>
</dbReference>
<organism evidence="2 3">
    <name type="scientific">Aspergillus lucknowensis</name>
    <dbReference type="NCBI Taxonomy" id="176173"/>
    <lineage>
        <taxon>Eukaryota</taxon>
        <taxon>Fungi</taxon>
        <taxon>Dikarya</taxon>
        <taxon>Ascomycota</taxon>
        <taxon>Pezizomycotina</taxon>
        <taxon>Eurotiomycetes</taxon>
        <taxon>Eurotiomycetidae</taxon>
        <taxon>Eurotiales</taxon>
        <taxon>Aspergillaceae</taxon>
        <taxon>Aspergillus</taxon>
        <taxon>Aspergillus subgen. Nidulantes</taxon>
    </lineage>
</organism>
<dbReference type="EMBL" id="JBFXLQ010000019">
    <property type="protein sequence ID" value="KAL2867419.1"/>
    <property type="molecule type" value="Genomic_DNA"/>
</dbReference>
<reference evidence="2 3" key="1">
    <citation type="submission" date="2024-07" db="EMBL/GenBank/DDBJ databases">
        <title>Section-level genome sequencing and comparative genomics of Aspergillus sections Usti and Cavernicolus.</title>
        <authorList>
            <consortium name="Lawrence Berkeley National Laboratory"/>
            <person name="Nybo J.L."/>
            <person name="Vesth T.C."/>
            <person name="Theobald S."/>
            <person name="Frisvad J.C."/>
            <person name="Larsen T.O."/>
            <person name="Kjaerboelling I."/>
            <person name="Rothschild-Mancinelli K."/>
            <person name="Lyhne E.K."/>
            <person name="Kogle M.E."/>
            <person name="Barry K."/>
            <person name="Clum A."/>
            <person name="Na H."/>
            <person name="Ledsgaard L."/>
            <person name="Lin J."/>
            <person name="Lipzen A."/>
            <person name="Kuo A."/>
            <person name="Riley R."/>
            <person name="Mondo S."/>
            <person name="Labutti K."/>
            <person name="Haridas S."/>
            <person name="Pangalinan J."/>
            <person name="Salamov A.A."/>
            <person name="Simmons B.A."/>
            <person name="Magnuson J.K."/>
            <person name="Chen J."/>
            <person name="Drula E."/>
            <person name="Henrissat B."/>
            <person name="Wiebenga A."/>
            <person name="Lubbers R.J."/>
            <person name="Gomes A.C."/>
            <person name="Macurrencykelacurrency M.R."/>
            <person name="Stajich J."/>
            <person name="Grigoriev I.V."/>
            <person name="Mortensen U.H."/>
            <person name="De Vries R.P."/>
            <person name="Baker S.E."/>
            <person name="Andersen M.R."/>
        </authorList>
    </citation>
    <scope>NUCLEOTIDE SEQUENCE [LARGE SCALE GENOMIC DNA]</scope>
    <source>
        <strain evidence="2 3">CBS 449.75</strain>
    </source>
</reference>
<gene>
    <name evidence="2" type="ORF">BJX67DRAFT_85390</name>
</gene>
<evidence type="ECO:0000313" key="3">
    <source>
        <dbReference type="Proteomes" id="UP001610432"/>
    </source>
</evidence>
<comment type="caution">
    <text evidence="2">The sequence shown here is derived from an EMBL/GenBank/DDBJ whole genome shotgun (WGS) entry which is preliminary data.</text>
</comment>
<accession>A0ABR4LTG4</accession>
<name>A0ABR4LTG4_9EURO</name>
<proteinExistence type="predicted"/>
<feature type="region of interest" description="Disordered" evidence="1">
    <location>
        <begin position="197"/>
        <end position="223"/>
    </location>
</feature>
<dbReference type="GeneID" id="98150620"/>
<feature type="compositionally biased region" description="Basic residues" evidence="1">
    <location>
        <begin position="209"/>
        <end position="218"/>
    </location>
</feature>
<evidence type="ECO:0000256" key="1">
    <source>
        <dbReference type="SAM" id="MobiDB-lite"/>
    </source>
</evidence>